<dbReference type="EMBL" id="CP000438">
    <property type="protein sequence ID" value="ABJ11624.1"/>
    <property type="molecule type" value="Genomic_DNA"/>
</dbReference>
<dbReference type="GO" id="GO:0005975">
    <property type="term" value="P:carbohydrate metabolic process"/>
    <property type="evidence" value="ECO:0007669"/>
    <property type="project" value="InterPro"/>
</dbReference>
<dbReference type="SUPFAM" id="SSF88713">
    <property type="entry name" value="Glycoside hydrolase/deacetylase"/>
    <property type="match status" value="1"/>
</dbReference>
<gene>
    <name evidence="1" type="ordered locus">PA14_33060</name>
</gene>
<proteinExistence type="predicted"/>
<dbReference type="CDD" id="cd10918">
    <property type="entry name" value="CE4_NodB_like_5s_6s"/>
    <property type="match status" value="1"/>
</dbReference>
<protein>
    <recommendedName>
        <fullName evidence="3">Polysaccharide deacetylase family protein</fullName>
    </recommendedName>
</protein>
<dbReference type="RefSeq" id="WP_003139209.1">
    <property type="nucleotide sequence ID" value="NC_008463.1"/>
</dbReference>
<dbReference type="AlphaFoldDB" id="A0A0H2ZBC9"/>
<dbReference type="HOGENOM" id="CLU_030024_1_2_6"/>
<sequence>MRSLIGMTFLNSSVGQRRLRQNGIVLRLGRVVADRRRAALPHRQGRCLDRQGLETLLLWLQRHFLCVPLEHLLESPAPACLRIALSVDGNPAELAELVYPLLERYEMPASAFIGGDPRSWREAVADTLWQADAATAEPLLELLERYGGAALMRVLERTGDDQRRSRSLDLLLRKLERLDPASQQALRAACTAPAAYGAGDWERVRRLENSGLVRFGLHGQDPHPATGLCAEDCLGRAHRQLQQHCAAPLPVFCQARATPAATPAQPGLRAALGRLGYRFAFGARNGLVDTRCDPLDLPRIEVDAAIAARPGRLAWRIYRGARP</sequence>
<organism evidence="1 2">
    <name type="scientific">Pseudomonas aeruginosa (strain UCBPP-PA14)</name>
    <dbReference type="NCBI Taxonomy" id="208963"/>
    <lineage>
        <taxon>Bacteria</taxon>
        <taxon>Pseudomonadati</taxon>
        <taxon>Pseudomonadota</taxon>
        <taxon>Gammaproteobacteria</taxon>
        <taxon>Pseudomonadales</taxon>
        <taxon>Pseudomonadaceae</taxon>
        <taxon>Pseudomonas</taxon>
    </lineage>
</organism>
<evidence type="ECO:0008006" key="3">
    <source>
        <dbReference type="Google" id="ProtNLM"/>
    </source>
</evidence>
<dbReference type="InterPro" id="IPR011330">
    <property type="entry name" value="Glyco_hydro/deAcase_b/a-brl"/>
</dbReference>
<dbReference type="Proteomes" id="UP000000653">
    <property type="component" value="Chromosome"/>
</dbReference>
<reference evidence="1 2" key="1">
    <citation type="journal article" date="2006" name="Genome Biol.">
        <title>Genomic analysis reveals that Pseudomonas aeruginosa virulence is combinatorial.</title>
        <authorList>
            <person name="Lee D.G."/>
            <person name="Urbach J.M."/>
            <person name="Wu G."/>
            <person name="Liberati N.T."/>
            <person name="Feinbaum R.L."/>
            <person name="Miyata S."/>
            <person name="Diggins L.T."/>
            <person name="He J."/>
            <person name="Saucier M."/>
            <person name="Deziel E."/>
            <person name="Friedman L."/>
            <person name="Li L."/>
            <person name="Grills G."/>
            <person name="Montgomery K."/>
            <person name="Kucherlapati R."/>
            <person name="Rahme L.G."/>
            <person name="Ausubel F.M."/>
        </authorList>
    </citation>
    <scope>NUCLEOTIDE SEQUENCE [LARGE SCALE GENOMIC DNA]</scope>
    <source>
        <strain evidence="1 2">UCBPP-PA14</strain>
    </source>
</reference>
<dbReference type="KEGG" id="pau:PA14_33060"/>
<accession>A0A0H2ZBC9</accession>
<dbReference type="Gene3D" id="3.20.20.370">
    <property type="entry name" value="Glycoside hydrolase/deacetylase"/>
    <property type="match status" value="1"/>
</dbReference>
<evidence type="ECO:0000313" key="1">
    <source>
        <dbReference type="EMBL" id="ABJ11624.1"/>
    </source>
</evidence>
<dbReference type="BioCyc" id="PAER208963:G1G74-2781-MONOMER"/>
<evidence type="ECO:0000313" key="2">
    <source>
        <dbReference type="Proteomes" id="UP000000653"/>
    </source>
</evidence>
<name>A0A0H2ZBC9_PSEAB</name>